<dbReference type="InterPro" id="IPR005841">
    <property type="entry name" value="Alpha-D-phosphohexomutase_SF"/>
</dbReference>
<feature type="active site" description="Phosphoserine intermediate" evidence="6">
    <location>
        <position position="110"/>
    </location>
</feature>
<dbReference type="Pfam" id="PF00408">
    <property type="entry name" value="PGM_PMM_IV"/>
    <property type="match status" value="1"/>
</dbReference>
<dbReference type="PRINTS" id="PR00509">
    <property type="entry name" value="PGMPMM"/>
</dbReference>
<name>B9XBN0_PEDPL</name>
<dbReference type="Gene3D" id="3.40.120.10">
    <property type="entry name" value="Alpha-D-Glucose-1,6-Bisphosphate, subunit A, domain 3"/>
    <property type="match status" value="3"/>
</dbReference>
<dbReference type="InterPro" id="IPR050060">
    <property type="entry name" value="Phosphoglucosamine_mutase"/>
</dbReference>
<dbReference type="GO" id="GO:0004615">
    <property type="term" value="F:phosphomannomutase activity"/>
    <property type="evidence" value="ECO:0007669"/>
    <property type="project" value="TreeGrafter"/>
</dbReference>
<feature type="domain" description="Alpha-D-phosphohexomutase alpha/beta/alpha" evidence="12">
    <location>
        <begin position="269"/>
        <end position="381"/>
    </location>
</feature>
<dbReference type="FunFam" id="3.40.120.10:FF:000003">
    <property type="entry name" value="Phosphoglucosamine mutase"/>
    <property type="match status" value="1"/>
</dbReference>
<dbReference type="EMBL" id="ABOX02000003">
    <property type="protein sequence ID" value="EEF62915.1"/>
    <property type="molecule type" value="Genomic_DNA"/>
</dbReference>
<dbReference type="GO" id="GO:0009252">
    <property type="term" value="P:peptidoglycan biosynthetic process"/>
    <property type="evidence" value="ECO:0007669"/>
    <property type="project" value="TreeGrafter"/>
</dbReference>
<dbReference type="InterPro" id="IPR006352">
    <property type="entry name" value="GlmM_bact"/>
</dbReference>
<proteinExistence type="inferred from homology"/>
<dbReference type="PANTHER" id="PTHR42946:SF1">
    <property type="entry name" value="PHOSPHOGLUCOMUTASE (ALPHA-D-GLUCOSE-1,6-BISPHOSPHATE-DEPENDENT)"/>
    <property type="match status" value="1"/>
</dbReference>
<comment type="caution">
    <text evidence="13">The sequence shown here is derived from an EMBL/GenBank/DDBJ whole genome shotgun (WGS) entry which is preliminary data.</text>
</comment>
<feature type="modified residue" description="Phosphoserine" evidence="6">
    <location>
        <position position="110"/>
    </location>
</feature>
<dbReference type="AlphaFoldDB" id="B9XBN0"/>
<comment type="function">
    <text evidence="6 8">Catalyzes the conversion of glucosamine-6-phosphate to glucosamine-1-phosphate.</text>
</comment>
<dbReference type="InterPro" id="IPR005846">
    <property type="entry name" value="A-D-PHexomutase_a/b/a-III"/>
</dbReference>
<comment type="similarity">
    <text evidence="1 6 7">Belongs to the phosphohexose mutase family.</text>
</comment>
<feature type="binding site" description="via phosphate group" evidence="6">
    <location>
        <position position="110"/>
    </location>
    <ligand>
        <name>Mg(2+)</name>
        <dbReference type="ChEBI" id="CHEBI:18420"/>
    </ligand>
</feature>
<evidence type="ECO:0000256" key="3">
    <source>
        <dbReference type="ARBA" id="ARBA00022723"/>
    </source>
</evidence>
<dbReference type="SUPFAM" id="SSF53738">
    <property type="entry name" value="Phosphoglucomutase, first 3 domains"/>
    <property type="match status" value="3"/>
</dbReference>
<sequence length="460" mass="49610">MIAPKKIFGTDGVRGTANVEPVTAETALKLGRAAGYVFKNLESQSRGRGKHKIVIGKDTRLSGYMLENAISAGILSMGVDVLFIGPLPTPGVAYVTRSLRADAGIVITASHNPYDDNGIKFFRADGYKLDDRVEARIEELVFGGDVESLRPKASEVGKAVRIDDALGRYIEYAKASFPRGMTLEGMRIVVDCAHGAAYKSTPCVLRELGAQVIVYGNQPDGTNINKDCGSMHPEQMCQKVREHGAQLGIAHDGDADRVLLCDETGTLIDGDDIMAIAGLDMLERGSLAHKTLVSTVMSNAGLDKAIESKGGKMLRTPVGDKNVIDEMLRHGYSFGGEQSGHMIFGEHSTTGDGLVCALQILQIMKAKERPLSKLAKCWTRYPQLVTNVKVREKKPFEQMNGVLQLVASAEAEVKPSGGRVLLRYSGTEPKARLLIEGPDAVALERLSESICDAIRKQVGA</sequence>
<dbReference type="NCBIfam" id="TIGR01455">
    <property type="entry name" value="glmM"/>
    <property type="match status" value="1"/>
</dbReference>
<dbReference type="Gene3D" id="3.30.310.50">
    <property type="entry name" value="Alpha-D-phosphohexomutase, C-terminal domain"/>
    <property type="match status" value="1"/>
</dbReference>
<dbReference type="HAMAP" id="MF_01554_B">
    <property type="entry name" value="GlmM_B"/>
    <property type="match status" value="1"/>
</dbReference>
<dbReference type="InterPro" id="IPR016055">
    <property type="entry name" value="A-D-PHexomutase_a/b/a-I/II/III"/>
</dbReference>
<dbReference type="GO" id="GO:0006048">
    <property type="term" value="P:UDP-N-acetylglucosamine biosynthetic process"/>
    <property type="evidence" value="ECO:0007669"/>
    <property type="project" value="TreeGrafter"/>
</dbReference>
<reference evidence="13 14" key="1">
    <citation type="journal article" date="2011" name="J. Bacteriol.">
        <title>Genome sequence of 'Pedosphaera parvula' Ellin514, an aerobic Verrucomicrobial isolate from pasture soil.</title>
        <authorList>
            <person name="Kant R."/>
            <person name="van Passel M.W."/>
            <person name="Sangwan P."/>
            <person name="Palva A."/>
            <person name="Lucas S."/>
            <person name="Copeland A."/>
            <person name="Lapidus A."/>
            <person name="Glavina Del Rio T."/>
            <person name="Dalin E."/>
            <person name="Tice H."/>
            <person name="Bruce D."/>
            <person name="Goodwin L."/>
            <person name="Pitluck S."/>
            <person name="Chertkov O."/>
            <person name="Larimer F.W."/>
            <person name="Land M.L."/>
            <person name="Hauser L."/>
            <person name="Brettin T.S."/>
            <person name="Detter J.C."/>
            <person name="Han S."/>
            <person name="de Vos W.M."/>
            <person name="Janssen P.H."/>
            <person name="Smidt H."/>
        </authorList>
    </citation>
    <scope>NUCLEOTIDE SEQUENCE [LARGE SCALE GENOMIC DNA]</scope>
    <source>
        <strain evidence="13 14">Ellin514</strain>
    </source>
</reference>
<dbReference type="NCBIfam" id="NF008139">
    <property type="entry name" value="PRK10887.1"/>
    <property type="match status" value="1"/>
</dbReference>
<dbReference type="InterPro" id="IPR005844">
    <property type="entry name" value="A-D-PHexomutase_a/b/a-I"/>
</dbReference>
<dbReference type="InterPro" id="IPR016066">
    <property type="entry name" value="A-D-PHexomutase_CS"/>
</dbReference>
<feature type="domain" description="Alpha-D-phosphohexomutase C-terminal" evidence="9">
    <location>
        <begin position="386"/>
        <end position="452"/>
    </location>
</feature>
<evidence type="ECO:0000313" key="13">
    <source>
        <dbReference type="EMBL" id="EEF62915.1"/>
    </source>
</evidence>
<evidence type="ECO:0000259" key="12">
    <source>
        <dbReference type="Pfam" id="PF02880"/>
    </source>
</evidence>
<comment type="PTM">
    <text evidence="6">Activated by phosphorylation.</text>
</comment>
<evidence type="ECO:0000256" key="5">
    <source>
        <dbReference type="ARBA" id="ARBA00023235"/>
    </source>
</evidence>
<feature type="domain" description="Alpha-D-phosphohexomutase alpha/beta/alpha" evidence="10">
    <location>
        <begin position="6"/>
        <end position="142"/>
    </location>
</feature>
<dbReference type="InterPro" id="IPR036900">
    <property type="entry name" value="A-D-PHexomutase_C_sf"/>
</dbReference>
<dbReference type="CDD" id="cd05802">
    <property type="entry name" value="GlmM"/>
    <property type="match status" value="1"/>
</dbReference>
<evidence type="ECO:0000259" key="10">
    <source>
        <dbReference type="Pfam" id="PF02878"/>
    </source>
</evidence>
<dbReference type="GO" id="GO:0000287">
    <property type="term" value="F:magnesium ion binding"/>
    <property type="evidence" value="ECO:0007669"/>
    <property type="project" value="UniProtKB-UniRule"/>
</dbReference>
<keyword evidence="3 6" id="KW-0479">Metal-binding</keyword>
<dbReference type="SUPFAM" id="SSF55957">
    <property type="entry name" value="Phosphoglucomutase, C-terminal domain"/>
    <property type="match status" value="1"/>
</dbReference>
<evidence type="ECO:0000313" key="14">
    <source>
        <dbReference type="Proteomes" id="UP000003688"/>
    </source>
</evidence>
<evidence type="ECO:0000256" key="4">
    <source>
        <dbReference type="ARBA" id="ARBA00022842"/>
    </source>
</evidence>
<dbReference type="PROSITE" id="PS00710">
    <property type="entry name" value="PGM_PMM"/>
    <property type="match status" value="1"/>
</dbReference>
<feature type="binding site" evidence="6">
    <location>
        <position position="252"/>
    </location>
    <ligand>
        <name>Mg(2+)</name>
        <dbReference type="ChEBI" id="CHEBI:18420"/>
    </ligand>
</feature>
<evidence type="ECO:0000256" key="1">
    <source>
        <dbReference type="ARBA" id="ARBA00010231"/>
    </source>
</evidence>
<evidence type="ECO:0000259" key="11">
    <source>
        <dbReference type="Pfam" id="PF02879"/>
    </source>
</evidence>
<dbReference type="RefSeq" id="WP_007413228.1">
    <property type="nucleotide sequence ID" value="NZ_ABOX02000003.1"/>
</dbReference>
<comment type="cofactor">
    <cofactor evidence="6">
        <name>Mg(2+)</name>
        <dbReference type="ChEBI" id="CHEBI:18420"/>
    </cofactor>
    <text evidence="6">Binds 1 Mg(2+) ion per subunit.</text>
</comment>
<dbReference type="STRING" id="320771.Cflav_PD5550"/>
<feature type="binding site" evidence="6">
    <location>
        <position position="256"/>
    </location>
    <ligand>
        <name>Mg(2+)</name>
        <dbReference type="ChEBI" id="CHEBI:18420"/>
    </ligand>
</feature>
<dbReference type="InterPro" id="IPR005843">
    <property type="entry name" value="A-D-PHexomutase_C"/>
</dbReference>
<dbReference type="FunFam" id="3.40.120.10:FF:000001">
    <property type="entry name" value="Phosphoglucosamine mutase"/>
    <property type="match status" value="1"/>
</dbReference>
<dbReference type="GO" id="GO:0008966">
    <property type="term" value="F:phosphoglucosamine mutase activity"/>
    <property type="evidence" value="ECO:0007669"/>
    <property type="project" value="UniProtKB-UniRule"/>
</dbReference>
<dbReference type="OrthoDB" id="9806956at2"/>
<dbReference type="EC" id="5.4.2.10" evidence="6 8"/>
<dbReference type="PANTHER" id="PTHR42946">
    <property type="entry name" value="PHOSPHOHEXOSE MUTASE"/>
    <property type="match status" value="1"/>
</dbReference>
<protein>
    <recommendedName>
        <fullName evidence="6 8">Phosphoglucosamine mutase</fullName>
        <ecNumber evidence="6 8">5.4.2.10</ecNumber>
    </recommendedName>
</protein>
<evidence type="ECO:0000256" key="7">
    <source>
        <dbReference type="RuleBase" id="RU004326"/>
    </source>
</evidence>
<keyword evidence="14" id="KW-1185">Reference proteome</keyword>
<dbReference type="Pfam" id="PF02880">
    <property type="entry name" value="PGM_PMM_III"/>
    <property type="match status" value="1"/>
</dbReference>
<dbReference type="Proteomes" id="UP000003688">
    <property type="component" value="Unassembled WGS sequence"/>
</dbReference>
<dbReference type="Pfam" id="PF02879">
    <property type="entry name" value="PGM_PMM_II"/>
    <property type="match status" value="1"/>
</dbReference>
<evidence type="ECO:0000256" key="6">
    <source>
        <dbReference type="HAMAP-Rule" id="MF_01554"/>
    </source>
</evidence>
<dbReference type="Pfam" id="PF02878">
    <property type="entry name" value="PGM_PMM_I"/>
    <property type="match status" value="1"/>
</dbReference>
<evidence type="ECO:0000259" key="9">
    <source>
        <dbReference type="Pfam" id="PF00408"/>
    </source>
</evidence>
<organism evidence="13 14">
    <name type="scientific">Pedosphaera parvula (strain Ellin514)</name>
    <dbReference type="NCBI Taxonomy" id="320771"/>
    <lineage>
        <taxon>Bacteria</taxon>
        <taxon>Pseudomonadati</taxon>
        <taxon>Verrucomicrobiota</taxon>
        <taxon>Pedosphaerae</taxon>
        <taxon>Pedosphaerales</taxon>
        <taxon>Pedosphaeraceae</taxon>
        <taxon>Pedosphaera</taxon>
    </lineage>
</organism>
<evidence type="ECO:0000256" key="2">
    <source>
        <dbReference type="ARBA" id="ARBA00022553"/>
    </source>
</evidence>
<dbReference type="InterPro" id="IPR005845">
    <property type="entry name" value="A-D-PHexomutase_a/b/a-II"/>
</dbReference>
<gene>
    <name evidence="6" type="primary">glmM</name>
    <name evidence="13" type="ORF">Cflav_PD5550</name>
</gene>
<keyword evidence="2 6" id="KW-0597">Phosphoprotein</keyword>
<dbReference type="GO" id="GO:0005829">
    <property type="term" value="C:cytosol"/>
    <property type="evidence" value="ECO:0007669"/>
    <property type="project" value="TreeGrafter"/>
</dbReference>
<accession>B9XBN0</accession>
<feature type="binding site" evidence="6">
    <location>
        <position position="254"/>
    </location>
    <ligand>
        <name>Mg(2+)</name>
        <dbReference type="ChEBI" id="CHEBI:18420"/>
    </ligand>
</feature>
<dbReference type="GO" id="GO:0005975">
    <property type="term" value="P:carbohydrate metabolic process"/>
    <property type="evidence" value="ECO:0007669"/>
    <property type="project" value="InterPro"/>
</dbReference>
<comment type="catalytic activity">
    <reaction evidence="6 8">
        <text>alpha-D-glucosamine 1-phosphate = D-glucosamine 6-phosphate</text>
        <dbReference type="Rhea" id="RHEA:23424"/>
        <dbReference type="ChEBI" id="CHEBI:58516"/>
        <dbReference type="ChEBI" id="CHEBI:58725"/>
        <dbReference type="EC" id="5.4.2.10"/>
    </reaction>
</comment>
<feature type="domain" description="Alpha-D-phosphohexomutase alpha/beta/alpha" evidence="11">
    <location>
        <begin position="168"/>
        <end position="265"/>
    </location>
</feature>
<keyword evidence="5 6" id="KW-0413">Isomerase</keyword>
<keyword evidence="4 6" id="KW-0460">Magnesium</keyword>
<evidence type="ECO:0000256" key="8">
    <source>
        <dbReference type="RuleBase" id="RU004327"/>
    </source>
</evidence>